<dbReference type="RefSeq" id="WP_272403999.1">
    <property type="nucleotide sequence ID" value="NZ_JAJHZP010000013.1"/>
</dbReference>
<organism evidence="1 2">
    <name type="scientific">Mycoplasma bradburyae</name>
    <dbReference type="NCBI Taxonomy" id="2963128"/>
    <lineage>
        <taxon>Bacteria</taxon>
        <taxon>Bacillati</taxon>
        <taxon>Mycoplasmatota</taxon>
        <taxon>Mollicutes</taxon>
        <taxon>Mycoplasmataceae</taxon>
        <taxon>Mycoplasma</taxon>
    </lineage>
</organism>
<dbReference type="Proteomes" id="UP001216384">
    <property type="component" value="Unassembled WGS sequence"/>
</dbReference>
<dbReference type="AlphaFoldDB" id="A0AAW6HP91"/>
<reference evidence="1" key="1">
    <citation type="submission" date="2021-11" db="EMBL/GenBank/DDBJ databases">
        <title>Description of Mycoplasma bradburyaesp. nov.from sea birds: a tribute to a great mycoplasmologist.</title>
        <authorList>
            <person name="Ramirez A.S."/>
            <person name="Poveda C."/>
            <person name="Suarez-Perez A."/>
            <person name="Rosales R.S."/>
            <person name="Dijkman R."/>
            <person name="Feberwee A."/>
            <person name="Spergser J."/>
            <person name="Szostak M.P."/>
            <person name="Ressel L."/>
            <person name="Calabuig P."/>
            <person name="Catania S."/>
            <person name="Gobbo F."/>
            <person name="Timofte D."/>
            <person name="Poveda J.B."/>
        </authorList>
    </citation>
    <scope>NUCLEOTIDE SEQUENCE</scope>
    <source>
        <strain evidence="1">T264</strain>
    </source>
</reference>
<protein>
    <submittedName>
        <fullName evidence="1">Uncharacterized protein</fullName>
    </submittedName>
</protein>
<accession>A0AAW6HP91</accession>
<sequence length="141" mass="17129">MSNKLDQATTKFKEYFVECLNALDNFNFSEIKNFYEVNLERIKNSQRLPKIAEQLTKPYINFDQCNNVAYFKKQLLDIINEFHEKFNNQYTLFTYSSIIMNYFCVVDLAYSKYHFGTNQIINDERKFFLELRNKIYNWLSE</sequence>
<evidence type="ECO:0000313" key="1">
    <source>
        <dbReference type="EMBL" id="MDC4183451.1"/>
    </source>
</evidence>
<name>A0AAW6HP91_9MOLU</name>
<gene>
    <name evidence="1" type="ORF">LNO71_02190</name>
</gene>
<evidence type="ECO:0000313" key="2">
    <source>
        <dbReference type="Proteomes" id="UP001216384"/>
    </source>
</evidence>
<dbReference type="EMBL" id="JAJHZP010000013">
    <property type="protein sequence ID" value="MDC4183451.1"/>
    <property type="molecule type" value="Genomic_DNA"/>
</dbReference>
<comment type="caution">
    <text evidence="1">The sequence shown here is derived from an EMBL/GenBank/DDBJ whole genome shotgun (WGS) entry which is preliminary data.</text>
</comment>
<proteinExistence type="predicted"/>